<evidence type="ECO:0000256" key="12">
    <source>
        <dbReference type="ARBA" id="ARBA00023136"/>
    </source>
</evidence>
<dbReference type="CDD" id="cd00075">
    <property type="entry name" value="HATPase"/>
    <property type="match status" value="1"/>
</dbReference>
<dbReference type="CDD" id="cd00082">
    <property type="entry name" value="HisKA"/>
    <property type="match status" value="1"/>
</dbReference>
<feature type="domain" description="Histidine kinase" evidence="13">
    <location>
        <begin position="236"/>
        <end position="448"/>
    </location>
</feature>
<evidence type="ECO:0000256" key="6">
    <source>
        <dbReference type="ARBA" id="ARBA00022692"/>
    </source>
</evidence>
<dbReference type="PANTHER" id="PTHR45436">
    <property type="entry name" value="SENSOR HISTIDINE KINASE YKOH"/>
    <property type="match status" value="1"/>
</dbReference>
<dbReference type="Gene3D" id="1.10.287.130">
    <property type="match status" value="1"/>
</dbReference>
<evidence type="ECO:0000256" key="2">
    <source>
        <dbReference type="ARBA" id="ARBA00004141"/>
    </source>
</evidence>
<dbReference type="Gene3D" id="1.20.5.1040">
    <property type="entry name" value="Sensor protein qsec"/>
    <property type="match status" value="1"/>
</dbReference>
<dbReference type="EC" id="2.7.13.3" evidence="3"/>
<keyword evidence="12" id="KW-0472">Membrane</keyword>
<dbReference type="SUPFAM" id="SSF55874">
    <property type="entry name" value="ATPase domain of HSP90 chaperone/DNA topoisomerase II/histidine kinase"/>
    <property type="match status" value="1"/>
</dbReference>
<organism evidence="15 16">
    <name type="scientific">Paraburkholderia hospita</name>
    <dbReference type="NCBI Taxonomy" id="169430"/>
    <lineage>
        <taxon>Bacteria</taxon>
        <taxon>Pseudomonadati</taxon>
        <taxon>Pseudomonadota</taxon>
        <taxon>Betaproteobacteria</taxon>
        <taxon>Burkholderiales</taxon>
        <taxon>Burkholderiaceae</taxon>
        <taxon>Paraburkholderia</taxon>
    </lineage>
</organism>
<dbReference type="Pfam" id="PF02518">
    <property type="entry name" value="HATPase_c"/>
    <property type="match status" value="1"/>
</dbReference>
<dbReference type="InterPro" id="IPR004358">
    <property type="entry name" value="Sig_transdc_His_kin-like_C"/>
</dbReference>
<dbReference type="PROSITE" id="PS50885">
    <property type="entry name" value="HAMP"/>
    <property type="match status" value="1"/>
</dbReference>
<evidence type="ECO:0000256" key="9">
    <source>
        <dbReference type="ARBA" id="ARBA00022840"/>
    </source>
</evidence>
<keyword evidence="7" id="KW-0547">Nucleotide-binding</keyword>
<dbReference type="GO" id="GO:0016301">
    <property type="term" value="F:kinase activity"/>
    <property type="evidence" value="ECO:0007669"/>
    <property type="project" value="UniProtKB-KW"/>
</dbReference>
<evidence type="ECO:0000259" key="14">
    <source>
        <dbReference type="PROSITE" id="PS50885"/>
    </source>
</evidence>
<dbReference type="Gene3D" id="3.30.565.10">
    <property type="entry name" value="Histidine kinase-like ATPase, C-terminal domain"/>
    <property type="match status" value="1"/>
</dbReference>
<keyword evidence="4" id="KW-0597">Phosphoprotein</keyword>
<dbReference type="Proteomes" id="UP000004980">
    <property type="component" value="Unassembled WGS sequence"/>
</dbReference>
<comment type="subcellular location">
    <subcellularLocation>
        <location evidence="2">Membrane</location>
        <topology evidence="2">Multi-pass membrane protein</topology>
    </subcellularLocation>
</comment>
<dbReference type="PANTHER" id="PTHR45436:SF14">
    <property type="entry name" value="SENSOR PROTEIN QSEC"/>
    <property type="match status" value="1"/>
</dbReference>
<keyword evidence="16" id="KW-1185">Reference proteome</keyword>
<dbReference type="InterPro" id="IPR036097">
    <property type="entry name" value="HisK_dim/P_sf"/>
</dbReference>
<dbReference type="InterPro" id="IPR003661">
    <property type="entry name" value="HisK_dim/P_dom"/>
</dbReference>
<dbReference type="EMBL" id="AKAU01000241">
    <property type="protein sequence ID" value="EIM95592.1"/>
    <property type="molecule type" value="Genomic_DNA"/>
</dbReference>
<evidence type="ECO:0000256" key="11">
    <source>
        <dbReference type="ARBA" id="ARBA00023012"/>
    </source>
</evidence>
<reference evidence="15 16" key="1">
    <citation type="journal article" date="2012" name="J. Bacteriol.">
        <title>Draft Genome Sequence of the Soil Bacterium Burkholderia terrae Strain BS001, Which Interacts with Fungal Surface Structures.</title>
        <authorList>
            <person name="Nazir R."/>
            <person name="Hansen M.A."/>
            <person name="Sorensen S."/>
            <person name="van Elsas J.D."/>
        </authorList>
    </citation>
    <scope>NUCLEOTIDE SEQUENCE [LARGE SCALE GENOMIC DNA]</scope>
    <source>
        <strain evidence="15 16">BS001</strain>
    </source>
</reference>
<keyword evidence="6" id="KW-0812">Transmembrane</keyword>
<evidence type="ECO:0000256" key="4">
    <source>
        <dbReference type="ARBA" id="ARBA00022553"/>
    </source>
</evidence>
<protein>
    <recommendedName>
        <fullName evidence="3">histidine kinase</fullName>
        <ecNumber evidence="3">2.7.13.3</ecNumber>
    </recommendedName>
</protein>
<name>A0ABN0FAB6_9BURK</name>
<proteinExistence type="predicted"/>
<comment type="caution">
    <text evidence="15">The sequence shown here is derived from an EMBL/GenBank/DDBJ whole genome shotgun (WGS) entry which is preliminary data.</text>
</comment>
<dbReference type="SUPFAM" id="SSF47384">
    <property type="entry name" value="Homodimeric domain of signal transducing histidine kinase"/>
    <property type="match status" value="1"/>
</dbReference>
<dbReference type="RefSeq" id="WP_009769576.1">
    <property type="nucleotide sequence ID" value="NZ_AKAU01000241.1"/>
</dbReference>
<dbReference type="Pfam" id="PF00672">
    <property type="entry name" value="HAMP"/>
    <property type="match status" value="1"/>
</dbReference>
<evidence type="ECO:0000313" key="16">
    <source>
        <dbReference type="Proteomes" id="UP000004980"/>
    </source>
</evidence>
<feature type="domain" description="HAMP" evidence="14">
    <location>
        <begin position="176"/>
        <end position="228"/>
    </location>
</feature>
<evidence type="ECO:0000256" key="3">
    <source>
        <dbReference type="ARBA" id="ARBA00012438"/>
    </source>
</evidence>
<dbReference type="InterPro" id="IPR003660">
    <property type="entry name" value="HAMP_dom"/>
</dbReference>
<dbReference type="PRINTS" id="PR00344">
    <property type="entry name" value="BCTRLSENSOR"/>
</dbReference>
<evidence type="ECO:0000256" key="10">
    <source>
        <dbReference type="ARBA" id="ARBA00022989"/>
    </source>
</evidence>
<evidence type="ECO:0000256" key="1">
    <source>
        <dbReference type="ARBA" id="ARBA00000085"/>
    </source>
</evidence>
<dbReference type="InterPro" id="IPR036890">
    <property type="entry name" value="HATPase_C_sf"/>
</dbReference>
<evidence type="ECO:0000256" key="8">
    <source>
        <dbReference type="ARBA" id="ARBA00022777"/>
    </source>
</evidence>
<sequence length="465" mass="50902">MRSIRRRLTLLVLSGIVLVWLCSLYSSYHQAIHEVEEWDETRIEQVARALLVLDARDLPAFAGASLTPRDDDGDNDASMRLLYEVTAADGRVLAASPGLSSLGLPVRPAHASGLLRVDDAKWRVYVLGDAARGRTVRIFEQRTHRSELSSMVAQRIARPLAFALPVLAMLVWFAISRSLTPLRTLSEAIEARSPDSLDAIAVKGVPDEVFPLVAALNTLFQRLRRSLDRERSFTGDAAHELKTPLAAIKVQAQVAITACDPERQRRAMQRVVDAVDRSTHLADQLLALARLEDNTPLPTALVDLADMARACIVDQRAHADHKQMSLTLQADGTTTVCASPALVRILLDNLVDNAIKYGRVQGRVEIATWSDANTIFLEVRDDGPGVAQENLSRLHDRFFRGANHVEKGSGLGLSIVARIVAQLRGKLEYTAGVDGKGFGVRVGLPLHDRTALSRCPAGRVEPGDE</sequence>
<dbReference type="InterPro" id="IPR003594">
    <property type="entry name" value="HATPase_dom"/>
</dbReference>
<evidence type="ECO:0000313" key="15">
    <source>
        <dbReference type="EMBL" id="EIM95592.1"/>
    </source>
</evidence>
<evidence type="ECO:0000256" key="5">
    <source>
        <dbReference type="ARBA" id="ARBA00022679"/>
    </source>
</evidence>
<keyword evidence="9" id="KW-0067">ATP-binding</keyword>
<keyword evidence="5" id="KW-0808">Transferase</keyword>
<dbReference type="PROSITE" id="PS50109">
    <property type="entry name" value="HIS_KIN"/>
    <property type="match status" value="1"/>
</dbReference>
<dbReference type="InterPro" id="IPR005467">
    <property type="entry name" value="His_kinase_dom"/>
</dbReference>
<dbReference type="InterPro" id="IPR050428">
    <property type="entry name" value="TCS_sensor_his_kinase"/>
</dbReference>
<dbReference type="SMART" id="SM00388">
    <property type="entry name" value="HisKA"/>
    <property type="match status" value="1"/>
</dbReference>
<gene>
    <name evidence="15" type="ORF">WQE_38389</name>
</gene>
<accession>A0ABN0FAB6</accession>
<comment type="catalytic activity">
    <reaction evidence="1">
        <text>ATP + protein L-histidine = ADP + protein N-phospho-L-histidine.</text>
        <dbReference type="EC" id="2.7.13.3"/>
    </reaction>
</comment>
<evidence type="ECO:0000256" key="7">
    <source>
        <dbReference type="ARBA" id="ARBA00022741"/>
    </source>
</evidence>
<keyword evidence="10" id="KW-1133">Transmembrane helix</keyword>
<dbReference type="SMART" id="SM00387">
    <property type="entry name" value="HATPase_c"/>
    <property type="match status" value="1"/>
</dbReference>
<keyword evidence="11" id="KW-0902">Two-component regulatory system</keyword>
<dbReference type="Pfam" id="PF00512">
    <property type="entry name" value="HisKA"/>
    <property type="match status" value="1"/>
</dbReference>
<evidence type="ECO:0000259" key="13">
    <source>
        <dbReference type="PROSITE" id="PS50109"/>
    </source>
</evidence>
<keyword evidence="8 15" id="KW-0418">Kinase</keyword>